<evidence type="ECO:0000256" key="8">
    <source>
        <dbReference type="PROSITE-ProRule" id="PRU01240"/>
    </source>
</evidence>
<feature type="active site" description="Charge relay system" evidence="8">
    <location>
        <position position="44"/>
    </location>
</feature>
<protein>
    <recommendedName>
        <fullName evidence="3">tripeptidyl-peptidase II</fullName>
        <ecNumber evidence="3">3.4.14.10</ecNumber>
    </recommendedName>
</protein>
<dbReference type="EC" id="3.4.14.10" evidence="3"/>
<dbReference type="InterPro" id="IPR046940">
    <property type="entry name" value="TPPII_Ig-like_sf"/>
</dbReference>
<evidence type="ECO:0000256" key="7">
    <source>
        <dbReference type="ARBA" id="ARBA00022825"/>
    </source>
</evidence>
<dbReference type="Pfam" id="PF21223">
    <property type="entry name" value="TPPII_Ig-like-1"/>
    <property type="match status" value="1"/>
</dbReference>
<dbReference type="Pfam" id="PF21316">
    <property type="entry name" value="TPPII_GBD"/>
    <property type="match status" value="1"/>
</dbReference>
<dbReference type="InterPro" id="IPR048383">
    <property type="entry name" value="TPPII_Ig-like-1"/>
</dbReference>
<keyword evidence="7 8" id="KW-0720">Serine protease</keyword>
<comment type="caution">
    <text evidence="14">The sequence shown here is derived from an EMBL/GenBank/DDBJ whole genome shotgun (WGS) entry which is preliminary data.</text>
</comment>
<dbReference type="InterPro" id="IPR000209">
    <property type="entry name" value="Peptidase_S8/S53_dom"/>
</dbReference>
<dbReference type="EMBL" id="JARBDR010000640">
    <property type="protein sequence ID" value="KAJ8310382.1"/>
    <property type="molecule type" value="Genomic_DNA"/>
</dbReference>
<feature type="domain" description="Tripeptidyl-peptidase II first Ig-like" evidence="12">
    <location>
        <begin position="524"/>
        <end position="639"/>
    </location>
</feature>
<dbReference type="Gene3D" id="3.40.50.200">
    <property type="entry name" value="Peptidase S8/S53 domain"/>
    <property type="match status" value="2"/>
</dbReference>
<keyword evidence="5 8" id="KW-0645">Protease</keyword>
<gene>
    <name evidence="14" type="ORF">KUTeg_012247</name>
</gene>
<dbReference type="InterPro" id="IPR015500">
    <property type="entry name" value="Peptidase_S8_subtilisin-rel"/>
</dbReference>
<dbReference type="Gene3D" id="6.10.250.3080">
    <property type="match status" value="1"/>
</dbReference>
<organism evidence="14 15">
    <name type="scientific">Tegillarca granosa</name>
    <name type="common">Malaysian cockle</name>
    <name type="synonym">Anadara granosa</name>
    <dbReference type="NCBI Taxonomy" id="220873"/>
    <lineage>
        <taxon>Eukaryota</taxon>
        <taxon>Metazoa</taxon>
        <taxon>Spiralia</taxon>
        <taxon>Lophotrochozoa</taxon>
        <taxon>Mollusca</taxon>
        <taxon>Bivalvia</taxon>
        <taxon>Autobranchia</taxon>
        <taxon>Pteriomorphia</taxon>
        <taxon>Arcoida</taxon>
        <taxon>Arcoidea</taxon>
        <taxon>Arcidae</taxon>
        <taxon>Tegillarca</taxon>
    </lineage>
</organism>
<dbReference type="PROSITE" id="PS00138">
    <property type="entry name" value="SUBTILASE_SER"/>
    <property type="match status" value="1"/>
</dbReference>
<evidence type="ECO:0000259" key="11">
    <source>
        <dbReference type="Pfam" id="PF12580"/>
    </source>
</evidence>
<dbReference type="PRINTS" id="PR00723">
    <property type="entry name" value="SUBTILISIN"/>
</dbReference>
<dbReference type="PANTHER" id="PTHR43806:SF14">
    <property type="entry name" value="TRIPEPTIDYL-PEPTIDASE 2"/>
    <property type="match status" value="1"/>
</dbReference>
<evidence type="ECO:0000256" key="1">
    <source>
        <dbReference type="ARBA" id="ARBA00001910"/>
    </source>
</evidence>
<sequence length="1176" mass="131212">MASCTVDTDFPVDGLLPKKETGAASFISKYPNYDGRGVLIAILDTGVDPGAPGLQETTDGKVKIVDLIDTTGSGDVDTSTVVEAKDGEITGLTGRKLKIPNTWNNPTGKYHIGAKRLYDLYPKRLQDRVVKERREKNWDPNQRTALAEAVHSLEQFESEHSNTTLSPEDKLVKEDLQAQVEVLTNIDKKFNDCGPTFDCVVFHDGTTYRACIDTTEEGNLSECTLMACYREEQQFATFSNLDMMNYSINIYNDGDVLEIVTNAGSHATHVACIAAGNFPDQPERNGVAPGAQIISVKVGDTRLGSMETGTSLVRAMIKVIEYKCDLVNYSYGEASHWPDSGRVCDVLSEAVNKHGVIFVSSAGNNGPALSTMGTPGGTTSALIGVGAHVSPSMMAAEYSLREKLPSMHYTWSSRGPTSDGHLGVCISAPGGAIASVPNWTLRGCQLMNGTSMSSPNACGCIGLVLSGLKANSIDYTPYSVKRALENTAQNVDNIEVFALGHGIVQVEKAYEFLSSHCDSQENKVEFSISILDGSRGIYLRDLHSLLKPYETNVTVEPKFFDNKSEQKEKIDFNVQFCLTCDASWVQHPAHLELMNTARTFSVKVDPRGLPEGVHYTEVCGYDVKCTAKGPLFRLPISVIIPSIVKDEISYEISYPDISFKPGQIRREFIHVPQGATIAVLKVRSTDGEKKCRMLLHGVQLLPEQQYKKYEFEKFVTLSDNGETTQAFRVMENCTLEMCIAKWWANIGEVKLSYSVTFHGVSIDSQQSVMHAADAITRFNLNSTLKNQELSPSISLKTLVQPLRPVENKIKCLYGSRDSLPEGRQIYAIELTYNLHIDKAVEVMPDCSLLSDVLYESVYESQIWMIFDGNKQHLGSGDAYPNQYNVKLEKGDYTIILQVRHESRELLDKVKELVLLIHHKLPTPVTMDVYGSWPKAFNGKKMNTAFMKKGKIYPMYISPLPVDKLPKAAKVGHYLLGAISFFKDEVMGKASSVPFKYVVTEFPKKEKKNGGKEKSEKDKDKTKEEEYAEAMRDMKVSWILNEMDKQKDTLIEAYVKLGTAQADVILEGERILEEESEETKVELPLVTKDDLNDTFIELQKWSDLTDSKVIGFSVRHAMVLKQYGRAIKLLLKQYEDKPSKDLDKKALDIYRKLGWNHCVQHYTSWLQVKYPTGYRPF</sequence>
<dbReference type="InterPro" id="IPR046939">
    <property type="entry name" value="TPPII_C_sf"/>
</dbReference>
<dbReference type="Gene3D" id="2.60.40.3170">
    <property type="match status" value="1"/>
</dbReference>
<dbReference type="InterPro" id="IPR022229">
    <property type="entry name" value="TPPII_Ig-like-2"/>
</dbReference>
<evidence type="ECO:0000256" key="3">
    <source>
        <dbReference type="ARBA" id="ARBA00012462"/>
    </source>
</evidence>
<dbReference type="InterPro" id="IPR036852">
    <property type="entry name" value="Peptidase_S8/S53_dom_sf"/>
</dbReference>
<reference evidence="14 15" key="1">
    <citation type="submission" date="2022-12" db="EMBL/GenBank/DDBJ databases">
        <title>Chromosome-level genome of Tegillarca granosa.</title>
        <authorList>
            <person name="Kim J."/>
        </authorList>
    </citation>
    <scope>NUCLEOTIDE SEQUENCE [LARGE SCALE GENOMIC DNA]</scope>
    <source>
        <strain evidence="14">Teg-2019</strain>
        <tissue evidence="14">Adductor muscle</tissue>
    </source>
</reference>
<evidence type="ECO:0000256" key="6">
    <source>
        <dbReference type="ARBA" id="ARBA00022801"/>
    </source>
</evidence>
<comment type="similarity">
    <text evidence="2 8">Belongs to the peptidase S8 family.</text>
</comment>
<dbReference type="CDD" id="cd04857">
    <property type="entry name" value="Peptidases_S8_Tripeptidyl_Aminopeptidase_II"/>
    <property type="match status" value="1"/>
</dbReference>
<dbReference type="Pfam" id="PF12580">
    <property type="entry name" value="TPPII"/>
    <property type="match status" value="1"/>
</dbReference>
<dbReference type="SUPFAM" id="SSF52743">
    <property type="entry name" value="Subtilisin-like"/>
    <property type="match status" value="1"/>
</dbReference>
<dbReference type="Pfam" id="PF00082">
    <property type="entry name" value="Peptidase_S8"/>
    <property type="match status" value="1"/>
</dbReference>
<keyword evidence="15" id="KW-1185">Reference proteome</keyword>
<dbReference type="PROSITE" id="PS51892">
    <property type="entry name" value="SUBTILASE"/>
    <property type="match status" value="1"/>
</dbReference>
<feature type="active site" description="Charge relay system" evidence="8">
    <location>
        <position position="266"/>
    </location>
</feature>
<keyword evidence="4" id="KW-0031">Aminopeptidase</keyword>
<name>A0ABQ9F293_TEGGR</name>
<evidence type="ECO:0000259" key="12">
    <source>
        <dbReference type="Pfam" id="PF21223"/>
    </source>
</evidence>
<comment type="catalytic activity">
    <reaction evidence="1">
        <text>Release of an N-terminal tripeptide from a polypeptide.</text>
        <dbReference type="EC" id="3.4.14.10"/>
    </reaction>
</comment>
<keyword evidence="6 8" id="KW-0378">Hydrolase</keyword>
<dbReference type="Proteomes" id="UP001217089">
    <property type="component" value="Unassembled WGS sequence"/>
</dbReference>
<dbReference type="PANTHER" id="PTHR43806">
    <property type="entry name" value="PEPTIDASE S8"/>
    <property type="match status" value="1"/>
</dbReference>
<dbReference type="InterPro" id="IPR048384">
    <property type="entry name" value="TPPII_GBD"/>
</dbReference>
<dbReference type="Gene3D" id="1.25.40.710">
    <property type="match status" value="1"/>
</dbReference>
<evidence type="ECO:0000313" key="14">
    <source>
        <dbReference type="EMBL" id="KAJ8310382.1"/>
    </source>
</evidence>
<proteinExistence type="inferred from homology"/>
<feature type="active site" description="Charge relay system" evidence="8">
    <location>
        <position position="451"/>
    </location>
</feature>
<evidence type="ECO:0000259" key="10">
    <source>
        <dbReference type="Pfam" id="PF00082"/>
    </source>
</evidence>
<feature type="domain" description="Tripeptidyl-peptidase II galactose-binding" evidence="13">
    <location>
        <begin position="659"/>
        <end position="747"/>
    </location>
</feature>
<dbReference type="InterPro" id="IPR023828">
    <property type="entry name" value="Peptidase_S8_Ser-AS"/>
</dbReference>
<feature type="region of interest" description="Disordered" evidence="9">
    <location>
        <begin position="1005"/>
        <end position="1024"/>
    </location>
</feature>
<dbReference type="InterPro" id="IPR034051">
    <property type="entry name" value="TPP_II_domain"/>
</dbReference>
<dbReference type="InterPro" id="IPR050131">
    <property type="entry name" value="Peptidase_S8_subtilisin-like"/>
</dbReference>
<evidence type="ECO:0000256" key="2">
    <source>
        <dbReference type="ARBA" id="ARBA00011073"/>
    </source>
</evidence>
<accession>A0ABQ9F293</accession>
<evidence type="ECO:0000256" key="9">
    <source>
        <dbReference type="SAM" id="MobiDB-lite"/>
    </source>
</evidence>
<evidence type="ECO:0000259" key="13">
    <source>
        <dbReference type="Pfam" id="PF21316"/>
    </source>
</evidence>
<evidence type="ECO:0000256" key="5">
    <source>
        <dbReference type="ARBA" id="ARBA00022670"/>
    </source>
</evidence>
<feature type="domain" description="Tripeptidyl peptidase II second Ig-like" evidence="11">
    <location>
        <begin position="782"/>
        <end position="969"/>
    </location>
</feature>
<evidence type="ECO:0000313" key="15">
    <source>
        <dbReference type="Proteomes" id="UP001217089"/>
    </source>
</evidence>
<evidence type="ECO:0000256" key="4">
    <source>
        <dbReference type="ARBA" id="ARBA00022438"/>
    </source>
</evidence>
<feature type="domain" description="Peptidase S8/S53" evidence="10">
    <location>
        <begin position="35"/>
        <end position="502"/>
    </location>
</feature>